<feature type="non-terminal residue" evidence="1">
    <location>
        <position position="71"/>
    </location>
</feature>
<evidence type="ECO:0000313" key="1">
    <source>
        <dbReference type="EMBL" id="GMT17622.1"/>
    </source>
</evidence>
<accession>A0AAV5VHP6</accession>
<dbReference type="AlphaFoldDB" id="A0AAV5VHP6"/>
<evidence type="ECO:0000313" key="2">
    <source>
        <dbReference type="Proteomes" id="UP001432322"/>
    </source>
</evidence>
<dbReference type="EMBL" id="BTSY01000003">
    <property type="protein sequence ID" value="GMT17622.1"/>
    <property type="molecule type" value="Genomic_DNA"/>
</dbReference>
<protein>
    <submittedName>
        <fullName evidence="1">Uncharacterized protein</fullName>
    </submittedName>
</protein>
<dbReference type="Proteomes" id="UP001432322">
    <property type="component" value="Unassembled WGS sequence"/>
</dbReference>
<name>A0AAV5VHP6_9BILA</name>
<sequence length="71" mass="8342">IYKFLHVRLDLHSLPIVVDLSSEHFRQRILLDVCQVGHEQGFCVRLEKAPQFLQMDVRSRISNHCVASKQR</sequence>
<keyword evidence="2" id="KW-1185">Reference proteome</keyword>
<comment type="caution">
    <text evidence="1">The sequence shown here is derived from an EMBL/GenBank/DDBJ whole genome shotgun (WGS) entry which is preliminary data.</text>
</comment>
<organism evidence="1 2">
    <name type="scientific">Pristionchus fissidentatus</name>
    <dbReference type="NCBI Taxonomy" id="1538716"/>
    <lineage>
        <taxon>Eukaryota</taxon>
        <taxon>Metazoa</taxon>
        <taxon>Ecdysozoa</taxon>
        <taxon>Nematoda</taxon>
        <taxon>Chromadorea</taxon>
        <taxon>Rhabditida</taxon>
        <taxon>Rhabditina</taxon>
        <taxon>Diplogasteromorpha</taxon>
        <taxon>Diplogasteroidea</taxon>
        <taxon>Neodiplogasteridae</taxon>
        <taxon>Pristionchus</taxon>
    </lineage>
</organism>
<feature type="non-terminal residue" evidence="1">
    <location>
        <position position="1"/>
    </location>
</feature>
<gene>
    <name evidence="1" type="ORF">PFISCL1PPCAC_8919</name>
</gene>
<proteinExistence type="predicted"/>
<reference evidence="1" key="1">
    <citation type="submission" date="2023-10" db="EMBL/GenBank/DDBJ databases">
        <title>Genome assembly of Pristionchus species.</title>
        <authorList>
            <person name="Yoshida K."/>
            <person name="Sommer R.J."/>
        </authorList>
    </citation>
    <scope>NUCLEOTIDE SEQUENCE</scope>
    <source>
        <strain evidence="1">RS5133</strain>
    </source>
</reference>